<evidence type="ECO:0000256" key="6">
    <source>
        <dbReference type="ARBA" id="ARBA00023134"/>
    </source>
</evidence>
<dbReference type="InterPro" id="IPR025877">
    <property type="entry name" value="MobA-like_NTP_Trfase"/>
</dbReference>
<evidence type="ECO:0000313" key="10">
    <source>
        <dbReference type="Proteomes" id="UP001595752"/>
    </source>
</evidence>
<evidence type="ECO:0000256" key="2">
    <source>
        <dbReference type="ARBA" id="ARBA00022679"/>
    </source>
</evidence>
<evidence type="ECO:0000256" key="3">
    <source>
        <dbReference type="ARBA" id="ARBA00022723"/>
    </source>
</evidence>
<dbReference type="EMBL" id="JBHRZT010000020">
    <property type="protein sequence ID" value="MFC3883142.1"/>
    <property type="molecule type" value="Genomic_DNA"/>
</dbReference>
<accession>A0ABV8AYS8</accession>
<dbReference type="Gene3D" id="3.90.550.10">
    <property type="entry name" value="Spore Coat Polysaccharide Biosynthesis Protein SpsA, Chain A"/>
    <property type="match status" value="1"/>
</dbReference>
<reference evidence="10" key="1">
    <citation type="journal article" date="2019" name="Int. J. Syst. Evol. Microbiol.">
        <title>The Global Catalogue of Microorganisms (GCM) 10K type strain sequencing project: providing services to taxonomists for standard genome sequencing and annotation.</title>
        <authorList>
            <consortium name="The Broad Institute Genomics Platform"/>
            <consortium name="The Broad Institute Genome Sequencing Center for Infectious Disease"/>
            <person name="Wu L."/>
            <person name="Ma J."/>
        </authorList>
    </citation>
    <scope>NUCLEOTIDE SEQUENCE [LARGE SCALE GENOMIC DNA]</scope>
    <source>
        <strain evidence="10">CCUG 61889</strain>
    </source>
</reference>
<evidence type="ECO:0000259" key="8">
    <source>
        <dbReference type="Pfam" id="PF12804"/>
    </source>
</evidence>
<feature type="domain" description="MobA-like NTP transferase" evidence="8">
    <location>
        <begin position="4"/>
        <end position="147"/>
    </location>
</feature>
<sequence length="204" mass="23012">MLTGVILAGGKNDVLNDTLKSFLNISERYTIDYQLHEMRKICQEILIVTNTPQAFLRYVPRDIRIITDYFKNCGALGGMHSALSLSQSPFVWVTACGMPFISSQAADYMSKLCQERKADAVLPILHTKAYPFHGIYHKRILPAVKAQIRFKNGSLENLVNTLNWIGVSEKDLYSMNIPESMVFTIKNNKDYETAQNLAGQISLC</sequence>
<dbReference type="GO" id="GO:0016779">
    <property type="term" value="F:nucleotidyltransferase activity"/>
    <property type="evidence" value="ECO:0007669"/>
    <property type="project" value="UniProtKB-KW"/>
</dbReference>
<dbReference type="PANTHER" id="PTHR19136">
    <property type="entry name" value="MOLYBDENUM COFACTOR GUANYLYLTRANSFERASE"/>
    <property type="match status" value="1"/>
</dbReference>
<keyword evidence="5" id="KW-0460">Magnesium</keyword>
<evidence type="ECO:0000256" key="5">
    <source>
        <dbReference type="ARBA" id="ARBA00022842"/>
    </source>
</evidence>
<protein>
    <submittedName>
        <fullName evidence="9">Molybdenum cofactor guanylyltransferase</fullName>
    </submittedName>
</protein>
<dbReference type="InterPro" id="IPR029044">
    <property type="entry name" value="Nucleotide-diphossugar_trans"/>
</dbReference>
<keyword evidence="6" id="KW-0342">GTP-binding</keyword>
<proteinExistence type="predicted"/>
<keyword evidence="9" id="KW-0548">Nucleotidyltransferase</keyword>
<dbReference type="InterPro" id="IPR013482">
    <property type="entry name" value="Molybde_CF_guanTrfase"/>
</dbReference>
<dbReference type="PANTHER" id="PTHR19136:SF81">
    <property type="entry name" value="MOLYBDENUM COFACTOR GUANYLYLTRANSFERASE"/>
    <property type="match status" value="1"/>
</dbReference>
<evidence type="ECO:0000256" key="4">
    <source>
        <dbReference type="ARBA" id="ARBA00022741"/>
    </source>
</evidence>
<dbReference type="CDD" id="cd02503">
    <property type="entry name" value="MobA"/>
    <property type="match status" value="1"/>
</dbReference>
<name>A0ABV8AYS8_9BACI</name>
<keyword evidence="10" id="KW-1185">Reference proteome</keyword>
<keyword evidence="2" id="KW-0808">Transferase</keyword>
<evidence type="ECO:0000256" key="1">
    <source>
        <dbReference type="ARBA" id="ARBA00022490"/>
    </source>
</evidence>
<dbReference type="SUPFAM" id="SSF53448">
    <property type="entry name" value="Nucleotide-diphospho-sugar transferases"/>
    <property type="match status" value="1"/>
</dbReference>
<gene>
    <name evidence="9" type="ORF">ACFOU2_06290</name>
</gene>
<keyword evidence="1" id="KW-0963">Cytoplasm</keyword>
<evidence type="ECO:0000313" key="9">
    <source>
        <dbReference type="EMBL" id="MFC3883142.1"/>
    </source>
</evidence>
<keyword evidence="7" id="KW-0501">Molybdenum cofactor biosynthesis</keyword>
<organism evidence="9 10">
    <name type="scientific">Bacillus songklensis</name>
    <dbReference type="NCBI Taxonomy" id="1069116"/>
    <lineage>
        <taxon>Bacteria</taxon>
        <taxon>Bacillati</taxon>
        <taxon>Bacillota</taxon>
        <taxon>Bacilli</taxon>
        <taxon>Bacillales</taxon>
        <taxon>Bacillaceae</taxon>
        <taxon>Bacillus</taxon>
    </lineage>
</organism>
<comment type="caution">
    <text evidence="9">The sequence shown here is derived from an EMBL/GenBank/DDBJ whole genome shotgun (WGS) entry which is preliminary data.</text>
</comment>
<evidence type="ECO:0000256" key="7">
    <source>
        <dbReference type="ARBA" id="ARBA00023150"/>
    </source>
</evidence>
<dbReference type="RefSeq" id="WP_377913254.1">
    <property type="nucleotide sequence ID" value="NZ_JBHRZT010000020.1"/>
</dbReference>
<keyword evidence="4" id="KW-0547">Nucleotide-binding</keyword>
<keyword evidence="3" id="KW-0479">Metal-binding</keyword>
<dbReference type="Pfam" id="PF12804">
    <property type="entry name" value="NTP_transf_3"/>
    <property type="match status" value="1"/>
</dbReference>
<dbReference type="Proteomes" id="UP001595752">
    <property type="component" value="Unassembled WGS sequence"/>
</dbReference>